<evidence type="ECO:0000313" key="2">
    <source>
        <dbReference type="Proteomes" id="UP001417504"/>
    </source>
</evidence>
<protein>
    <submittedName>
        <fullName evidence="1">Uncharacterized protein</fullName>
    </submittedName>
</protein>
<comment type="caution">
    <text evidence="1">The sequence shown here is derived from an EMBL/GenBank/DDBJ whole genome shotgun (WGS) entry which is preliminary data.</text>
</comment>
<proteinExistence type="predicted"/>
<accession>A0AAP0PDH4</accession>
<gene>
    <name evidence="1" type="ORF">Sjap_007209</name>
</gene>
<dbReference type="AlphaFoldDB" id="A0AAP0PDH4"/>
<sequence>MVKSNFSKRQPEIKAFNVIFSIVGLISQYSLSCSKSLMMSSTRRSNSIGNTIEALIICAYREILPFKLWYPNGRSRISMQPQLLIIENLDIGLLLMTVRCDHDSLQ</sequence>
<name>A0AAP0PDH4_9MAGN</name>
<evidence type="ECO:0000313" key="1">
    <source>
        <dbReference type="EMBL" id="KAK9136615.1"/>
    </source>
</evidence>
<reference evidence="1 2" key="1">
    <citation type="submission" date="2024-01" db="EMBL/GenBank/DDBJ databases">
        <title>Genome assemblies of Stephania.</title>
        <authorList>
            <person name="Yang L."/>
        </authorList>
    </citation>
    <scope>NUCLEOTIDE SEQUENCE [LARGE SCALE GENOMIC DNA]</scope>
    <source>
        <strain evidence="1">QJT</strain>
        <tissue evidence="1">Leaf</tissue>
    </source>
</reference>
<dbReference type="Proteomes" id="UP001417504">
    <property type="component" value="Unassembled WGS sequence"/>
</dbReference>
<keyword evidence="2" id="KW-1185">Reference proteome</keyword>
<organism evidence="1 2">
    <name type="scientific">Stephania japonica</name>
    <dbReference type="NCBI Taxonomy" id="461633"/>
    <lineage>
        <taxon>Eukaryota</taxon>
        <taxon>Viridiplantae</taxon>
        <taxon>Streptophyta</taxon>
        <taxon>Embryophyta</taxon>
        <taxon>Tracheophyta</taxon>
        <taxon>Spermatophyta</taxon>
        <taxon>Magnoliopsida</taxon>
        <taxon>Ranunculales</taxon>
        <taxon>Menispermaceae</taxon>
        <taxon>Menispermoideae</taxon>
        <taxon>Cissampelideae</taxon>
        <taxon>Stephania</taxon>
    </lineage>
</organism>
<dbReference type="EMBL" id="JBBNAE010000003">
    <property type="protein sequence ID" value="KAK9136615.1"/>
    <property type="molecule type" value="Genomic_DNA"/>
</dbReference>